<dbReference type="Pfam" id="PF04563">
    <property type="entry name" value="RNA_pol_Rpb2_1"/>
    <property type="match status" value="1"/>
</dbReference>
<dbReference type="FunFam" id="2.40.270.10:FF:000006">
    <property type="entry name" value="DNA-directed RNA polymerase subunit beta"/>
    <property type="match status" value="1"/>
</dbReference>
<dbReference type="InterPro" id="IPR007645">
    <property type="entry name" value="RNA_pol_Rpb2_3"/>
</dbReference>
<keyword evidence="4" id="KW-0240">DNA-directed RNA polymerase</keyword>
<dbReference type="SUPFAM" id="SSF64484">
    <property type="entry name" value="beta and beta-prime subunits of DNA dependent RNA-polymerase"/>
    <property type="match status" value="1"/>
</dbReference>
<dbReference type="Proteomes" id="UP000663829">
    <property type="component" value="Unassembled WGS sequence"/>
</dbReference>
<dbReference type="InterPro" id="IPR007644">
    <property type="entry name" value="RNA_pol_bsu_protrusion"/>
</dbReference>
<evidence type="ECO:0000259" key="15">
    <source>
        <dbReference type="Pfam" id="PF06883"/>
    </source>
</evidence>
<dbReference type="EMBL" id="CAJOBC010052372">
    <property type="protein sequence ID" value="CAF4181945.1"/>
    <property type="molecule type" value="Genomic_DNA"/>
</dbReference>
<dbReference type="PROSITE" id="PS01166">
    <property type="entry name" value="RNA_POL_BETA"/>
    <property type="match status" value="1"/>
</dbReference>
<evidence type="ECO:0000313" key="16">
    <source>
        <dbReference type="EMBL" id="CAF1329622.1"/>
    </source>
</evidence>
<dbReference type="Pfam" id="PF04561">
    <property type="entry name" value="RNA_pol_Rpb2_2"/>
    <property type="match status" value="1"/>
</dbReference>
<dbReference type="InterPro" id="IPR015712">
    <property type="entry name" value="DNA-dir_RNA_pol_su2"/>
</dbReference>
<evidence type="ECO:0000256" key="6">
    <source>
        <dbReference type="ARBA" id="ARBA00022695"/>
    </source>
</evidence>
<dbReference type="Pfam" id="PF04565">
    <property type="entry name" value="RNA_pol_Rpb2_3"/>
    <property type="match status" value="1"/>
</dbReference>
<dbReference type="Gene3D" id="2.40.50.150">
    <property type="match status" value="1"/>
</dbReference>
<dbReference type="Pfam" id="PF06883">
    <property type="entry name" value="RNA_pol_Rpa2_4"/>
    <property type="match status" value="1"/>
</dbReference>
<dbReference type="OrthoDB" id="10248617at2759"/>
<evidence type="ECO:0000256" key="4">
    <source>
        <dbReference type="ARBA" id="ARBA00022478"/>
    </source>
</evidence>
<dbReference type="InterPro" id="IPR009674">
    <property type="entry name" value="Rpa2_dom_4"/>
</dbReference>
<dbReference type="InterPro" id="IPR014724">
    <property type="entry name" value="RNA_pol_RPB2_OB-fold"/>
</dbReference>
<evidence type="ECO:0000259" key="13">
    <source>
        <dbReference type="Pfam" id="PF04563"/>
    </source>
</evidence>
<feature type="domain" description="DNA-directed RNA polymerase I subunit RPA2" evidence="15">
    <location>
        <begin position="589"/>
        <end position="647"/>
    </location>
</feature>
<evidence type="ECO:0000259" key="11">
    <source>
        <dbReference type="Pfam" id="PF00562"/>
    </source>
</evidence>
<evidence type="ECO:0000259" key="14">
    <source>
        <dbReference type="Pfam" id="PF04565"/>
    </source>
</evidence>
<dbReference type="GO" id="GO:0005634">
    <property type="term" value="C:nucleus"/>
    <property type="evidence" value="ECO:0007669"/>
    <property type="project" value="UniProtKB-SubCell"/>
</dbReference>
<dbReference type="Proteomes" id="UP000681722">
    <property type="component" value="Unassembled WGS sequence"/>
</dbReference>
<feature type="domain" description="DNA-directed RNA polymerase subunit 2 hybrid-binding" evidence="11">
    <location>
        <begin position="697"/>
        <end position="1041"/>
    </location>
</feature>
<dbReference type="Pfam" id="PF00562">
    <property type="entry name" value="RNA_pol_Rpb2_6"/>
    <property type="match status" value="1"/>
</dbReference>
<dbReference type="InterPro" id="IPR037033">
    <property type="entry name" value="DNA-dir_RNAP_su2_hyb_sf"/>
</dbReference>
<dbReference type="GO" id="GO:0006351">
    <property type="term" value="P:DNA-templated transcription"/>
    <property type="evidence" value="ECO:0007669"/>
    <property type="project" value="InterPro"/>
</dbReference>
<evidence type="ECO:0000256" key="8">
    <source>
        <dbReference type="ARBA" id="ARBA00023242"/>
    </source>
</evidence>
<evidence type="ECO:0000259" key="12">
    <source>
        <dbReference type="Pfam" id="PF04561"/>
    </source>
</evidence>
<dbReference type="EC" id="2.7.7.6" evidence="3"/>
<dbReference type="GO" id="GO:0003677">
    <property type="term" value="F:DNA binding"/>
    <property type="evidence" value="ECO:0007669"/>
    <property type="project" value="InterPro"/>
</dbReference>
<evidence type="ECO:0000313" key="17">
    <source>
        <dbReference type="EMBL" id="CAF4181945.1"/>
    </source>
</evidence>
<evidence type="ECO:0000313" key="18">
    <source>
        <dbReference type="Proteomes" id="UP000663829"/>
    </source>
</evidence>
<feature type="domain" description="RNA polymerase Rpb2" evidence="14">
    <location>
        <begin position="480"/>
        <end position="544"/>
    </location>
</feature>
<dbReference type="PANTHER" id="PTHR20856">
    <property type="entry name" value="DNA-DIRECTED RNA POLYMERASE I SUBUNIT 2"/>
    <property type="match status" value="1"/>
</dbReference>
<dbReference type="EMBL" id="CAJNOQ010013832">
    <property type="protein sequence ID" value="CAF1329622.1"/>
    <property type="molecule type" value="Genomic_DNA"/>
</dbReference>
<dbReference type="FunFam" id="3.90.1100.10:FF:000008">
    <property type="entry name" value="DNA-directed RNA polymerase subunit beta"/>
    <property type="match status" value="1"/>
</dbReference>
<dbReference type="Gene3D" id="3.90.1100.10">
    <property type="match status" value="2"/>
</dbReference>
<dbReference type="GO" id="GO:0003899">
    <property type="term" value="F:DNA-directed RNA polymerase activity"/>
    <property type="evidence" value="ECO:0007669"/>
    <property type="project" value="UniProtKB-EC"/>
</dbReference>
<evidence type="ECO:0000256" key="5">
    <source>
        <dbReference type="ARBA" id="ARBA00022679"/>
    </source>
</evidence>
<keyword evidence="8" id="KW-0539">Nucleus</keyword>
<dbReference type="GO" id="GO:0000428">
    <property type="term" value="C:DNA-directed RNA polymerase complex"/>
    <property type="evidence" value="ECO:0007669"/>
    <property type="project" value="UniProtKB-KW"/>
</dbReference>
<dbReference type="CDD" id="cd00653">
    <property type="entry name" value="RNA_pol_B_RPB2"/>
    <property type="match status" value="1"/>
</dbReference>
<comment type="similarity">
    <text evidence="2 10">Belongs to the RNA polymerase beta chain family.</text>
</comment>
<feature type="domain" description="RNA polymerase Rpb2" evidence="12">
    <location>
        <begin position="203"/>
        <end position="393"/>
    </location>
</feature>
<dbReference type="Gene3D" id="3.90.1110.10">
    <property type="entry name" value="RNA polymerase Rpb2, domain 2"/>
    <property type="match status" value="1"/>
</dbReference>
<dbReference type="GO" id="GO:0032549">
    <property type="term" value="F:ribonucleoside binding"/>
    <property type="evidence" value="ECO:0007669"/>
    <property type="project" value="InterPro"/>
</dbReference>
<name>A0A815FVY1_9BILA</name>
<keyword evidence="7" id="KW-0804">Transcription</keyword>
<dbReference type="InterPro" id="IPR037034">
    <property type="entry name" value="RNA_pol_Rpb2_2_sf"/>
</dbReference>
<evidence type="ECO:0000256" key="1">
    <source>
        <dbReference type="ARBA" id="ARBA00004123"/>
    </source>
</evidence>
<dbReference type="Gene3D" id="2.40.270.10">
    <property type="entry name" value="DNA-directed RNA polymerase, subunit 2, domain 6"/>
    <property type="match status" value="1"/>
</dbReference>
<keyword evidence="18" id="KW-1185">Reference proteome</keyword>
<evidence type="ECO:0000256" key="7">
    <source>
        <dbReference type="ARBA" id="ARBA00023163"/>
    </source>
</evidence>
<reference evidence="16" key="1">
    <citation type="submission" date="2021-02" db="EMBL/GenBank/DDBJ databases">
        <authorList>
            <person name="Nowell W R."/>
        </authorList>
    </citation>
    <scope>NUCLEOTIDE SEQUENCE</scope>
</reference>
<dbReference type="InterPro" id="IPR007121">
    <property type="entry name" value="RNA_pol_bsu_CS"/>
</dbReference>
<keyword evidence="6" id="KW-0548">Nucleotidyltransferase</keyword>
<dbReference type="InterPro" id="IPR007120">
    <property type="entry name" value="DNA-dir_RNAP_su2_dom"/>
</dbReference>
<evidence type="ECO:0000256" key="10">
    <source>
        <dbReference type="RuleBase" id="RU000434"/>
    </source>
</evidence>
<dbReference type="InterPro" id="IPR007642">
    <property type="entry name" value="RNA_pol_Rpb2_2"/>
</dbReference>
<feature type="domain" description="RNA polymerase beta subunit protrusion" evidence="13">
    <location>
        <begin position="46"/>
        <end position="441"/>
    </location>
</feature>
<keyword evidence="5" id="KW-0808">Transferase</keyword>
<evidence type="ECO:0000256" key="3">
    <source>
        <dbReference type="ARBA" id="ARBA00012418"/>
    </source>
</evidence>
<evidence type="ECO:0000256" key="9">
    <source>
        <dbReference type="ARBA" id="ARBA00047768"/>
    </source>
</evidence>
<accession>A0A815FVY1</accession>
<protein>
    <recommendedName>
        <fullName evidence="3">DNA-directed RNA polymerase</fullName>
        <ecNumber evidence="3">2.7.7.6</ecNumber>
    </recommendedName>
</protein>
<dbReference type="AlphaFoldDB" id="A0A815FVY1"/>
<sequence>MSSSEMTMEDDSGEVCGHKQDKTFNYLTKTFNQKDGPPIQAMCDITRTHVDSFNWMLKEGLMKATACVQPLEFETSNKSRIKVKFVKLEISRPKSKIIAGASRTHHVVFPFECRMGKCTYSGQLNARLQAEVYDSNGKMIGKETYDRNLGPIPVMVRSDICNLNKMTTSELCSKSEEPNENGGYFIVKGYERILRLLTMSRRNYPMAMSRGKWKQRGPGFTDKGIQIRCLADDQRGIENTLHYLDTGAISLAFMLRKEMYFIPVIMILKMLAVDNASDREIYGCLMRGCEGNRASEGSIKYMFRQLQKTFWREHLLLNKDQILNYVGSHFREKLNRPAWHSDQEIAKYLLSQYILIHIKDNNQAKFNLLIFMIRKLFAYVRDECKAEDQDSPSMHELLLPGHVYLSLLTERLESWLWTLRETFLKLNKNKNDAITTKLRSSMDAIDKDQIAKAFEFFLATGNLNSKTNLGLRQTSGFSIIAERLNILRFISHFRSVHRGDAFTEAKTTSVRKLHPEAWGFLCAVHTPDGSLCGLLNHLCIACKVSDDYPFDTITDLLHSYGMICPANPIGEHLVSHESSYDVLLNGQIIGYVSDNKVSQIVQQLRLDKCLSRPGVPTYLEIVHIPKTGKYTLYPGVYLFTTPARMMRPVRNLQTNTQEYIGTFEQVYLGICITHQEFVNGYTTHQELNQHNFLSITANLTPFSEYNQSPRNMYQCQMAKQTMGTPSLAYRRRNDNKLYYITTPQAPLVRTSVYNQYLLDDYAMGTNAIVAVLSYTGYDMEDAMVINKGSVERGFAHGAIYASELIDLQEFVTEKSDQGKYPLVFSLDTKNVQWRHLDQDGLPVIGSTIYPEDVLCCYLNTLTGEYKPIKYHKKEPSHIMSVTLVGSEDAKLPKSKVWIMFRIMRTPIIGDKFSSRHGQKGVCSRLYPSEDLPFTESGLVPDIIFNPHGFPSRMTIGMLIEFMAGKSSVLHGLCHDGTPFQFDDDYPAVDYYGRLLKDAGFSYYGTESMYSGITGLQLEVDIFIGVVFYQRLRHLVSDKFQVCIFLSNYNKCANSCVFVNAILSYKNIIILIPQITVPAVKIFNESHSDV</sequence>
<gene>
    <name evidence="16" type="ORF">GPM918_LOCUS29880</name>
    <name evidence="17" type="ORF">SRO942_LOCUS30474</name>
</gene>
<evidence type="ECO:0000256" key="2">
    <source>
        <dbReference type="ARBA" id="ARBA00006835"/>
    </source>
</evidence>
<comment type="catalytic activity">
    <reaction evidence="9">
        <text>RNA(n) + a ribonucleoside 5'-triphosphate = RNA(n+1) + diphosphate</text>
        <dbReference type="Rhea" id="RHEA:21248"/>
        <dbReference type="Rhea" id="RHEA-COMP:14527"/>
        <dbReference type="Rhea" id="RHEA-COMP:17342"/>
        <dbReference type="ChEBI" id="CHEBI:33019"/>
        <dbReference type="ChEBI" id="CHEBI:61557"/>
        <dbReference type="ChEBI" id="CHEBI:140395"/>
        <dbReference type="EC" id="2.7.7.6"/>
    </reaction>
    <physiologicalReaction direction="left-to-right" evidence="9">
        <dbReference type="Rhea" id="RHEA:21249"/>
    </physiologicalReaction>
</comment>
<organism evidence="16 18">
    <name type="scientific">Didymodactylos carnosus</name>
    <dbReference type="NCBI Taxonomy" id="1234261"/>
    <lineage>
        <taxon>Eukaryota</taxon>
        <taxon>Metazoa</taxon>
        <taxon>Spiralia</taxon>
        <taxon>Gnathifera</taxon>
        <taxon>Rotifera</taxon>
        <taxon>Eurotatoria</taxon>
        <taxon>Bdelloidea</taxon>
        <taxon>Philodinida</taxon>
        <taxon>Philodinidae</taxon>
        <taxon>Didymodactylos</taxon>
    </lineage>
</organism>
<comment type="subcellular location">
    <subcellularLocation>
        <location evidence="1">Nucleus</location>
    </subcellularLocation>
</comment>
<dbReference type="FunFam" id="2.40.270.10:FF:000011">
    <property type="entry name" value="DNA-directed RNA polymerase subunit beta"/>
    <property type="match status" value="1"/>
</dbReference>
<proteinExistence type="inferred from homology"/>
<comment type="caution">
    <text evidence="16">The sequence shown here is derived from an EMBL/GenBank/DDBJ whole genome shotgun (WGS) entry which is preliminary data.</text>
</comment>